<dbReference type="OrthoDB" id="9808602at2"/>
<dbReference type="PANTHER" id="PTHR43245">
    <property type="entry name" value="BIFUNCTIONAL POLYMYXIN RESISTANCE PROTEIN ARNA"/>
    <property type="match status" value="1"/>
</dbReference>
<dbReference type="EMBL" id="JPVN01000026">
    <property type="protein sequence ID" value="KGR76407.1"/>
    <property type="molecule type" value="Genomic_DNA"/>
</dbReference>
<protein>
    <submittedName>
        <fullName evidence="2">NAD-dependent epimerase</fullName>
    </submittedName>
</protein>
<dbReference type="Pfam" id="PF01370">
    <property type="entry name" value="Epimerase"/>
    <property type="match status" value="1"/>
</dbReference>
<dbReference type="AlphaFoldDB" id="A0A0A3INJ3"/>
<sequence length="281" mass="32247">MKKVLITGSTSFVGTSLKNLLSNYPDQYSIETLGLRDELWKEKDFSKYDVVYHAVGIAHIKETKENQDLYYKVNRDLAYEVAKKAKSNGVKQFIFISSMSVYGIDNGVIDNYSPLKPKNSYGKSKLQAENLISTLENESFKVVILRPPMIYGKGCKGNYLRLANLALKVPFFPDIENKRSMIYIENLSFFVKDIIDNLKSGLFYPQNVEYVKTSEMVVLIAKVNGNKVRLTKLFNPLILFFKKNDTINKVFGDLVYEKNLSDSRKIEQVSFEDSIKFTEIK</sequence>
<organism evidence="2 3">
    <name type="scientific">Ureibacillus manganicus DSM 26584</name>
    <dbReference type="NCBI Taxonomy" id="1384049"/>
    <lineage>
        <taxon>Bacteria</taxon>
        <taxon>Bacillati</taxon>
        <taxon>Bacillota</taxon>
        <taxon>Bacilli</taxon>
        <taxon>Bacillales</taxon>
        <taxon>Caryophanaceae</taxon>
        <taxon>Ureibacillus</taxon>
    </lineage>
</organism>
<dbReference type="Gene3D" id="3.40.50.720">
    <property type="entry name" value="NAD(P)-binding Rossmann-like Domain"/>
    <property type="match status" value="1"/>
</dbReference>
<reference evidence="2 3" key="1">
    <citation type="submission" date="2014-02" db="EMBL/GenBank/DDBJ databases">
        <title>Draft genome sequence of Lysinibacillus manganicus DSM 26584T.</title>
        <authorList>
            <person name="Zhang F."/>
            <person name="Wang G."/>
            <person name="Zhang L."/>
        </authorList>
    </citation>
    <scope>NUCLEOTIDE SEQUENCE [LARGE SCALE GENOMIC DNA]</scope>
    <source>
        <strain evidence="2 3">DSM 26584</strain>
    </source>
</reference>
<dbReference type="eggNOG" id="COG0451">
    <property type="taxonomic scope" value="Bacteria"/>
</dbReference>
<comment type="caution">
    <text evidence="2">The sequence shown here is derived from an EMBL/GenBank/DDBJ whole genome shotgun (WGS) entry which is preliminary data.</text>
</comment>
<evidence type="ECO:0000259" key="1">
    <source>
        <dbReference type="Pfam" id="PF01370"/>
    </source>
</evidence>
<dbReference type="InterPro" id="IPR050177">
    <property type="entry name" value="Lipid_A_modif_metabolic_enz"/>
</dbReference>
<dbReference type="STRING" id="1384049.CD29_16910"/>
<dbReference type="RefSeq" id="WP_036189213.1">
    <property type="nucleotide sequence ID" value="NZ_AVDA01000026.1"/>
</dbReference>
<feature type="domain" description="NAD-dependent epimerase/dehydratase" evidence="1">
    <location>
        <begin position="4"/>
        <end position="188"/>
    </location>
</feature>
<dbReference type="Proteomes" id="UP000030416">
    <property type="component" value="Unassembled WGS sequence"/>
</dbReference>
<keyword evidence="3" id="KW-1185">Reference proteome</keyword>
<dbReference type="InterPro" id="IPR036291">
    <property type="entry name" value="NAD(P)-bd_dom_sf"/>
</dbReference>
<proteinExistence type="predicted"/>
<gene>
    <name evidence="2" type="ORF">CD29_16910</name>
</gene>
<dbReference type="InterPro" id="IPR001509">
    <property type="entry name" value="Epimerase_deHydtase"/>
</dbReference>
<dbReference type="PANTHER" id="PTHR43245:SF58">
    <property type="entry name" value="BLL5923 PROTEIN"/>
    <property type="match status" value="1"/>
</dbReference>
<name>A0A0A3INJ3_9BACL</name>
<evidence type="ECO:0000313" key="2">
    <source>
        <dbReference type="EMBL" id="KGR76407.1"/>
    </source>
</evidence>
<evidence type="ECO:0000313" key="3">
    <source>
        <dbReference type="Proteomes" id="UP000030416"/>
    </source>
</evidence>
<accession>A0A0A3INJ3</accession>
<dbReference type="SUPFAM" id="SSF51735">
    <property type="entry name" value="NAD(P)-binding Rossmann-fold domains"/>
    <property type="match status" value="1"/>
</dbReference>